<evidence type="ECO:0000256" key="10">
    <source>
        <dbReference type="ARBA" id="ARBA00022692"/>
    </source>
</evidence>
<gene>
    <name evidence="19" type="primary">cobS</name>
    <name evidence="20" type="ORF">DPQ25_01630</name>
</gene>
<accession>A0A328UGX4</accession>
<comment type="subcellular location">
    <subcellularLocation>
        <location evidence="2 19">Cell membrane</location>
        <topology evidence="2 19">Multi-pass membrane protein</topology>
    </subcellularLocation>
</comment>
<proteinExistence type="inferred from homology"/>
<keyword evidence="10 19" id="KW-0812">Transmembrane</keyword>
<evidence type="ECO:0000256" key="17">
    <source>
        <dbReference type="ARBA" id="ARBA00048623"/>
    </source>
</evidence>
<dbReference type="GO" id="GO:0008818">
    <property type="term" value="F:cobalamin 5'-phosphate synthase activity"/>
    <property type="evidence" value="ECO:0007669"/>
    <property type="project" value="UniProtKB-UniRule"/>
</dbReference>
<comment type="pathway">
    <text evidence="3 19">Cofactor biosynthesis; adenosylcobalamin biosynthesis; adenosylcobalamin from cob(II)yrinate a,c-diamide: step 7/7.</text>
</comment>
<dbReference type="EC" id="2.7.8.26" evidence="5 19"/>
<dbReference type="Proteomes" id="UP000249377">
    <property type="component" value="Unassembled WGS sequence"/>
</dbReference>
<dbReference type="Pfam" id="PF02654">
    <property type="entry name" value="CobS"/>
    <property type="match status" value="1"/>
</dbReference>
<evidence type="ECO:0000256" key="7">
    <source>
        <dbReference type="ARBA" id="ARBA00022475"/>
    </source>
</evidence>
<evidence type="ECO:0000256" key="15">
    <source>
        <dbReference type="ARBA" id="ARBA00032605"/>
    </source>
</evidence>
<comment type="caution">
    <text evidence="20">The sequence shown here is derived from an EMBL/GenBank/DDBJ whole genome shotgun (WGS) entry which is preliminary data.</text>
</comment>
<dbReference type="UniPathway" id="UPA00148">
    <property type="reaction ID" value="UER00238"/>
</dbReference>
<keyword evidence="8 19" id="KW-0169">Cobalamin biosynthesis</keyword>
<evidence type="ECO:0000256" key="1">
    <source>
        <dbReference type="ARBA" id="ARBA00001946"/>
    </source>
</evidence>
<dbReference type="InterPro" id="IPR003805">
    <property type="entry name" value="CobS"/>
</dbReference>
<dbReference type="HAMAP" id="MF_00719">
    <property type="entry name" value="CobS"/>
    <property type="match status" value="1"/>
</dbReference>
<feature type="transmembrane region" description="Helical" evidence="19">
    <location>
        <begin position="135"/>
        <end position="157"/>
    </location>
</feature>
<feature type="transmembrane region" description="Helical" evidence="19">
    <location>
        <begin position="200"/>
        <end position="218"/>
    </location>
</feature>
<dbReference type="GO" id="GO:0005886">
    <property type="term" value="C:plasma membrane"/>
    <property type="evidence" value="ECO:0007669"/>
    <property type="project" value="UniProtKB-SubCell"/>
</dbReference>
<keyword evidence="21" id="KW-1185">Reference proteome</keyword>
<feature type="transmembrane region" description="Helical" evidence="19">
    <location>
        <begin position="107"/>
        <end position="129"/>
    </location>
</feature>
<evidence type="ECO:0000256" key="4">
    <source>
        <dbReference type="ARBA" id="ARBA00010561"/>
    </source>
</evidence>
<evidence type="ECO:0000256" key="14">
    <source>
        <dbReference type="ARBA" id="ARBA00025228"/>
    </source>
</evidence>
<comment type="catalytic activity">
    <reaction evidence="18 19">
        <text>alpha-ribazole 5'-phosphate + adenosylcob(III)inamide-GDP = adenosylcob(III)alamin 5'-phosphate + GMP + H(+)</text>
        <dbReference type="Rhea" id="RHEA:23560"/>
        <dbReference type="ChEBI" id="CHEBI:15378"/>
        <dbReference type="ChEBI" id="CHEBI:57918"/>
        <dbReference type="ChEBI" id="CHEBI:58115"/>
        <dbReference type="ChEBI" id="CHEBI:60487"/>
        <dbReference type="ChEBI" id="CHEBI:60493"/>
        <dbReference type="EC" id="2.7.8.26"/>
    </reaction>
</comment>
<reference evidence="20 21" key="1">
    <citation type="submission" date="2018-06" db="EMBL/GenBank/DDBJ databases">
        <title>Noncontiguous genome sequence of Ruminococcaceae bacterium ASD2818.</title>
        <authorList>
            <person name="Chaplin A.V."/>
            <person name="Sokolova S.R."/>
            <person name="Kochetkova T.O."/>
            <person name="Goltsov A.Y."/>
            <person name="Trofimov D.Y."/>
            <person name="Efimov B.A."/>
        </authorList>
    </citation>
    <scope>NUCLEOTIDE SEQUENCE [LARGE SCALE GENOMIC DNA]</scope>
    <source>
        <strain evidence="20 21">ASD2818</strain>
    </source>
</reference>
<keyword evidence="11 19" id="KW-0460">Magnesium</keyword>
<organism evidence="20 21">
    <name type="scientific">Hydrogeniiclostridium mannosilyticum</name>
    <dbReference type="NCBI Taxonomy" id="2764322"/>
    <lineage>
        <taxon>Bacteria</taxon>
        <taxon>Bacillati</taxon>
        <taxon>Bacillota</taxon>
        <taxon>Clostridia</taxon>
        <taxon>Eubacteriales</taxon>
        <taxon>Acutalibacteraceae</taxon>
        <taxon>Hydrogeniiclostridium</taxon>
    </lineage>
</organism>
<keyword evidence="13 19" id="KW-0472">Membrane</keyword>
<protein>
    <recommendedName>
        <fullName evidence="6 19">Adenosylcobinamide-GDP ribazoletransferase</fullName>
        <ecNumber evidence="5 19">2.7.8.26</ecNumber>
    </recommendedName>
    <alternativeName>
        <fullName evidence="16 19">Cobalamin synthase</fullName>
    </alternativeName>
    <alternativeName>
        <fullName evidence="15 19">Cobalamin-5'-phosphate synthase</fullName>
    </alternativeName>
</protein>
<feature type="transmembrane region" description="Helical" evidence="19">
    <location>
        <begin position="29"/>
        <end position="48"/>
    </location>
</feature>
<comment type="cofactor">
    <cofactor evidence="1 19">
        <name>Mg(2+)</name>
        <dbReference type="ChEBI" id="CHEBI:18420"/>
    </cofactor>
</comment>
<keyword evidence="9 19" id="KW-0808">Transferase</keyword>
<feature type="transmembrane region" description="Helical" evidence="19">
    <location>
        <begin position="230"/>
        <end position="253"/>
    </location>
</feature>
<sequence length="254" mass="27279">MLQAFVVAFSMYSKIPMPQIEWKRDNMKYSFCFFPLIGAVIGLLIWLWSLLCVQLGFGNILFAAVAVLLSVLLTGGIHLDGFCDTMDALGSHQTVERKLEILKDSHTGAFAMIGCVLLLLLDFALFAQLGADSPLLPVVCTGFVLSRVLSGLAVVAFRCAKNSGLLSAFSDAAEKKRVGIVLAAEGVACAVLMLLLHLYGGLFCLLGAAVAFAYYRFMSYRQFGGITGDLAGFFLQSAELLTAAGAVICLGIFY</sequence>
<evidence type="ECO:0000256" key="16">
    <source>
        <dbReference type="ARBA" id="ARBA00032853"/>
    </source>
</evidence>
<evidence type="ECO:0000256" key="12">
    <source>
        <dbReference type="ARBA" id="ARBA00022989"/>
    </source>
</evidence>
<evidence type="ECO:0000256" key="5">
    <source>
        <dbReference type="ARBA" id="ARBA00013200"/>
    </source>
</evidence>
<keyword evidence="12 19" id="KW-1133">Transmembrane helix</keyword>
<evidence type="ECO:0000256" key="19">
    <source>
        <dbReference type="HAMAP-Rule" id="MF_00719"/>
    </source>
</evidence>
<evidence type="ECO:0000256" key="9">
    <source>
        <dbReference type="ARBA" id="ARBA00022679"/>
    </source>
</evidence>
<keyword evidence="7 19" id="KW-1003">Cell membrane</keyword>
<dbReference type="AlphaFoldDB" id="A0A328UGX4"/>
<evidence type="ECO:0000256" key="13">
    <source>
        <dbReference type="ARBA" id="ARBA00023136"/>
    </source>
</evidence>
<dbReference type="GO" id="GO:0051073">
    <property type="term" value="F:adenosylcobinamide-GDP ribazoletransferase activity"/>
    <property type="evidence" value="ECO:0007669"/>
    <property type="project" value="UniProtKB-UniRule"/>
</dbReference>
<evidence type="ECO:0000256" key="3">
    <source>
        <dbReference type="ARBA" id="ARBA00004663"/>
    </source>
</evidence>
<comment type="similarity">
    <text evidence="4 19">Belongs to the CobS family.</text>
</comment>
<dbReference type="GO" id="GO:0009236">
    <property type="term" value="P:cobalamin biosynthetic process"/>
    <property type="evidence" value="ECO:0007669"/>
    <property type="project" value="UniProtKB-UniRule"/>
</dbReference>
<evidence type="ECO:0000256" key="8">
    <source>
        <dbReference type="ARBA" id="ARBA00022573"/>
    </source>
</evidence>
<evidence type="ECO:0000313" key="21">
    <source>
        <dbReference type="Proteomes" id="UP000249377"/>
    </source>
</evidence>
<comment type="catalytic activity">
    <reaction evidence="17 19">
        <text>alpha-ribazole + adenosylcob(III)inamide-GDP = adenosylcob(III)alamin + GMP + H(+)</text>
        <dbReference type="Rhea" id="RHEA:16049"/>
        <dbReference type="ChEBI" id="CHEBI:10329"/>
        <dbReference type="ChEBI" id="CHEBI:15378"/>
        <dbReference type="ChEBI" id="CHEBI:18408"/>
        <dbReference type="ChEBI" id="CHEBI:58115"/>
        <dbReference type="ChEBI" id="CHEBI:60487"/>
        <dbReference type="EC" id="2.7.8.26"/>
    </reaction>
</comment>
<comment type="function">
    <text evidence="14 19">Joins adenosylcobinamide-GDP and alpha-ribazole to generate adenosylcobalamin (Ado-cobalamin). Also synthesizes adenosylcobalamin 5'-phosphate from adenosylcobinamide-GDP and alpha-ribazole 5'-phosphate.</text>
</comment>
<feature type="transmembrane region" description="Helical" evidence="19">
    <location>
        <begin position="60"/>
        <end position="79"/>
    </location>
</feature>
<evidence type="ECO:0000256" key="11">
    <source>
        <dbReference type="ARBA" id="ARBA00022842"/>
    </source>
</evidence>
<evidence type="ECO:0000313" key="20">
    <source>
        <dbReference type="EMBL" id="RAQ30808.1"/>
    </source>
</evidence>
<evidence type="ECO:0000256" key="6">
    <source>
        <dbReference type="ARBA" id="ARBA00015850"/>
    </source>
</evidence>
<dbReference type="PANTHER" id="PTHR34148:SF1">
    <property type="entry name" value="ADENOSYLCOBINAMIDE-GDP RIBAZOLETRANSFERASE"/>
    <property type="match status" value="1"/>
</dbReference>
<dbReference type="PANTHER" id="PTHR34148">
    <property type="entry name" value="ADENOSYLCOBINAMIDE-GDP RIBAZOLETRANSFERASE"/>
    <property type="match status" value="1"/>
</dbReference>
<evidence type="ECO:0000256" key="2">
    <source>
        <dbReference type="ARBA" id="ARBA00004651"/>
    </source>
</evidence>
<dbReference type="EMBL" id="QLYR01000001">
    <property type="protein sequence ID" value="RAQ30808.1"/>
    <property type="molecule type" value="Genomic_DNA"/>
</dbReference>
<name>A0A328UGX4_9FIRM</name>
<evidence type="ECO:0000256" key="18">
    <source>
        <dbReference type="ARBA" id="ARBA00049504"/>
    </source>
</evidence>